<evidence type="ECO:0000256" key="11">
    <source>
        <dbReference type="ARBA" id="ARBA00034617"/>
    </source>
</evidence>
<dbReference type="AlphaFoldDB" id="A0A2X3XZU7"/>
<evidence type="ECO:0000256" key="12">
    <source>
        <dbReference type="ARBA" id="ARBA00048988"/>
    </source>
</evidence>
<dbReference type="InterPro" id="IPR014016">
    <property type="entry name" value="UvrD-like_ATP-bd"/>
</dbReference>
<dbReference type="Gene3D" id="3.40.50.300">
    <property type="entry name" value="P-loop containing nucleotide triphosphate hydrolases"/>
    <property type="match status" value="4"/>
</dbReference>
<dbReference type="STRING" id="1123303.GCA_000372425_00211"/>
<dbReference type="PANTHER" id="PTHR11070:SF48">
    <property type="entry name" value="ATP-DEPENDENT HELICASE_NUCLEASE SUBUNIT A"/>
    <property type="match status" value="1"/>
</dbReference>
<evidence type="ECO:0000256" key="8">
    <source>
        <dbReference type="ARBA" id="ARBA00023125"/>
    </source>
</evidence>
<dbReference type="InterPro" id="IPR014017">
    <property type="entry name" value="DNA_helicase_UvrD-like_C"/>
</dbReference>
<dbReference type="Gene3D" id="3.90.320.10">
    <property type="match status" value="1"/>
</dbReference>
<evidence type="ECO:0000256" key="7">
    <source>
        <dbReference type="ARBA" id="ARBA00022840"/>
    </source>
</evidence>
<evidence type="ECO:0000256" key="5">
    <source>
        <dbReference type="ARBA" id="ARBA00022806"/>
    </source>
</evidence>
<evidence type="ECO:0000259" key="15">
    <source>
        <dbReference type="PROSITE" id="PS51198"/>
    </source>
</evidence>
<dbReference type="InterPro" id="IPR014152">
    <property type="entry name" value="AddA"/>
</dbReference>
<dbReference type="InterPro" id="IPR038726">
    <property type="entry name" value="PDDEXK_AddAB-type"/>
</dbReference>
<keyword evidence="18" id="KW-1185">Reference proteome</keyword>
<dbReference type="GO" id="GO:0033202">
    <property type="term" value="C:DNA helicase complex"/>
    <property type="evidence" value="ECO:0007669"/>
    <property type="project" value="TreeGrafter"/>
</dbReference>
<dbReference type="NCBIfam" id="TIGR02785">
    <property type="entry name" value="addA_Gpos"/>
    <property type="match status" value="1"/>
</dbReference>
<dbReference type="Proteomes" id="UP000249495">
    <property type="component" value="Chromosome 1"/>
</dbReference>
<comment type="cofactor">
    <cofactor evidence="13">
        <name>Mg(2+)</name>
        <dbReference type="ChEBI" id="CHEBI:18420"/>
    </cofactor>
</comment>
<dbReference type="EC" id="5.6.2.4" evidence="13"/>
<keyword evidence="8 13" id="KW-0238">DNA-binding</keyword>
<sequence>MLKKEFLTADQISALQEKELASDKKQKRTAEQIEAIYANGTNILVSASAGSGKTFVMVERIIDQILRGVSVNQLFISTFTVKAAGELKERLEKKIRQAQDNTADPEVKQFLTQQLVDLQTADIGTMDAFTQKLVNQYGYTLGISPNFRILQDESEQMLIKNEVFADLFADYMKRPQTDMFKQLVKNFAGSRKDNIPFKQIVYSIYNFSQATDSPERWLRENFLKGAKTFTDFSALPEQEIKDLLTSMEQTAESLRDLTELEDYKQVTKKGEKTATYKKHLVLIEKLDEWSSNFSSLYGRQGVGRLAQDLVGLLPSGSDVTVAGVKYPVFKGLHGRLAGFKHLETILKYQAQSLPLLEILQEFVLDFSEQYLQAKKEENSFEFSDIAHFAIDILEKNDTIRQLYQLKYHEIMVDEYQDNSHTQEKMLELLSNGHNRFMVGDIKQSIYRFRQADPEIFNQKFKTYQAHPEEGKLILLKENFRSQSEVLDTTNCIFSHLMDENVGEIRYDDTHQLVAGSAGQKEGHPENETELLLYDMDSAQDDLAGEEADTISPGEVKLVAKEIIRLHNDEKVKFEEMTLLVSSRTRNDNILKTFENYGIPLVADDGEQNYLKSLEVMVMLDTLRALDNPLNDYALVALLRSPMFSFDEDDLARLSLQESEESSKQNLYEKMQNVSNHQGRHGELVTEALRVKLDSFFETFLAWRAFAKLHSLHDLIWKIYNDRFYYDYVGSLPKAAQRQANLYALALRANQFEQTGFKGLARFIGMIDKVLENEKDLAAVEVALPKNAVSLMTIHKSKGLEFKYVFVLNLDKRFSAVDINSSVILSRQNGIGIKYLADMKEELGEQKLPSLKVSMDTLPYQINKRELRLATLSEQMRLLYVAMTRAETKLYLVGKGSQEKLTDKYDGKSENHRLPVASRESFMTFQDWFLAIQEAYKTENLHFKSRYVTDQDLTEEKIGTIETQSRFAPDNLKDNRQSEDIAQALDMLEAVEKINQKYQAAIELPTLRTPSQLKRPKVSEGEGEQLALIGSQEKKATADTISFALPDFGKTTSISPTDLGSALHELMQKIDLSRPISRSHLAETLTSLPQEAAVKKQIDLHKVQQFFQTPLGQEILAHKDRVHREAPFAMLKKDEASGEDFVIRGIIDGYILYEDRIVLFDYKTDRYQNHTQLRERYQEQMALYQEALSQAYGIRQVDCYLILFGGQDLEVIRL</sequence>
<keyword evidence="2 13" id="KW-0547">Nucleotide-binding</keyword>
<evidence type="ECO:0000256" key="4">
    <source>
        <dbReference type="ARBA" id="ARBA00022801"/>
    </source>
</evidence>
<accession>A0A2X3XZU7</accession>
<dbReference type="OrthoDB" id="9810135at2"/>
<dbReference type="PROSITE" id="PS51198">
    <property type="entry name" value="UVRD_HELICASE_ATP_BIND"/>
    <property type="match status" value="1"/>
</dbReference>
<keyword evidence="4 13" id="KW-0378">Hydrolase</keyword>
<dbReference type="SUPFAM" id="SSF52540">
    <property type="entry name" value="P-loop containing nucleoside triphosphate hydrolases"/>
    <property type="match status" value="1"/>
</dbReference>
<evidence type="ECO:0000259" key="16">
    <source>
        <dbReference type="PROSITE" id="PS51217"/>
    </source>
</evidence>
<keyword evidence="10 13" id="KW-0413">Isomerase</keyword>
<dbReference type="HAMAP" id="MF_01451">
    <property type="entry name" value="AddA"/>
    <property type="match status" value="1"/>
</dbReference>
<dbReference type="GO" id="GO:0000724">
    <property type="term" value="P:double-strand break repair via homologous recombination"/>
    <property type="evidence" value="ECO:0007669"/>
    <property type="project" value="UniProtKB-UniRule"/>
</dbReference>
<name>A0A2X3XZU7_9STRE</name>
<evidence type="ECO:0000313" key="18">
    <source>
        <dbReference type="Proteomes" id="UP000249495"/>
    </source>
</evidence>
<protein>
    <recommendedName>
        <fullName evidence="13">ATP-dependent helicase/nuclease subunit A</fullName>
        <ecNumber evidence="13">3.1.-.-</ecNumber>
        <ecNumber evidence="13">5.6.2.4</ecNumber>
    </recommendedName>
    <alternativeName>
        <fullName evidence="13">ATP-dependent helicase/nuclease AddA</fullName>
    </alternativeName>
    <alternativeName>
        <fullName evidence="13">DNA 3'-5' helicase AddA</fullName>
    </alternativeName>
</protein>
<dbReference type="GO" id="GO:0003690">
    <property type="term" value="F:double-stranded DNA binding"/>
    <property type="evidence" value="ECO:0007669"/>
    <property type="project" value="UniProtKB-UniRule"/>
</dbReference>
<evidence type="ECO:0000256" key="6">
    <source>
        <dbReference type="ARBA" id="ARBA00022839"/>
    </source>
</evidence>
<dbReference type="Gene3D" id="1.10.486.10">
    <property type="entry name" value="PCRA, domain 4"/>
    <property type="match status" value="1"/>
</dbReference>
<keyword evidence="1 13" id="KW-0540">Nuclease</keyword>
<proteinExistence type="inferred from homology"/>
<dbReference type="KEGG" id="sfer:NCTC12278_00679"/>
<evidence type="ECO:0000256" key="9">
    <source>
        <dbReference type="ARBA" id="ARBA00023204"/>
    </source>
</evidence>
<evidence type="ECO:0000313" key="17">
    <source>
        <dbReference type="EMBL" id="SQF40002.1"/>
    </source>
</evidence>
<comment type="function">
    <text evidence="13">The heterodimer acts as both an ATP-dependent DNA helicase and an ATP-dependent, dual-direction single-stranded exonuclease. Recognizes the chi site generating a DNA molecule suitable for the initiation of homologous recombination. The AddA nuclease domain is required for chi fragment generation; this subunit has the helicase and 3' -&gt; 5' nuclease activities.</text>
</comment>
<dbReference type="InterPro" id="IPR011335">
    <property type="entry name" value="Restrct_endonuc-II-like"/>
</dbReference>
<keyword evidence="3 13" id="KW-0227">DNA damage</keyword>
<dbReference type="EMBL" id="LS483343">
    <property type="protein sequence ID" value="SQF40002.1"/>
    <property type="molecule type" value="Genomic_DNA"/>
</dbReference>
<dbReference type="GO" id="GO:0008408">
    <property type="term" value="F:3'-5' exonuclease activity"/>
    <property type="evidence" value="ECO:0007669"/>
    <property type="project" value="UniProtKB-UniRule"/>
</dbReference>
<reference evidence="17 18" key="1">
    <citation type="submission" date="2018-06" db="EMBL/GenBank/DDBJ databases">
        <authorList>
            <consortium name="Pathogen Informatics"/>
            <person name="Doyle S."/>
        </authorList>
    </citation>
    <scope>NUCLEOTIDE SEQUENCE [LARGE SCALE GENOMIC DNA]</scope>
    <source>
        <strain evidence="17 18">NCTC12278</strain>
    </source>
</reference>
<evidence type="ECO:0000256" key="2">
    <source>
        <dbReference type="ARBA" id="ARBA00022741"/>
    </source>
</evidence>
<comment type="similarity">
    <text evidence="13">Belongs to the helicase family. AddA subfamily.</text>
</comment>
<dbReference type="InterPro" id="IPR000212">
    <property type="entry name" value="DNA_helicase_UvrD/REP"/>
</dbReference>
<dbReference type="PANTHER" id="PTHR11070">
    <property type="entry name" value="UVRD / RECB / PCRA DNA HELICASE FAMILY MEMBER"/>
    <property type="match status" value="1"/>
</dbReference>
<keyword evidence="6 13" id="KW-0269">Exonuclease</keyword>
<comment type="catalytic activity">
    <reaction evidence="11 13">
        <text>Couples ATP hydrolysis with the unwinding of duplex DNA by translocating in the 3'-5' direction.</text>
        <dbReference type="EC" id="5.6.2.4"/>
    </reaction>
</comment>
<dbReference type="EC" id="3.1.-.-" evidence="13"/>
<dbReference type="GO" id="GO:0043138">
    <property type="term" value="F:3'-5' DNA helicase activity"/>
    <property type="evidence" value="ECO:0007669"/>
    <property type="project" value="UniProtKB-UniRule"/>
</dbReference>
<gene>
    <name evidence="13 17" type="primary">addA</name>
    <name evidence="17" type="ORF">NCTC12278_00679</name>
</gene>
<evidence type="ECO:0000256" key="3">
    <source>
        <dbReference type="ARBA" id="ARBA00022763"/>
    </source>
</evidence>
<keyword evidence="7 13" id="KW-0067">ATP-binding</keyword>
<feature type="binding site" evidence="14">
    <location>
        <begin position="47"/>
        <end position="54"/>
    </location>
    <ligand>
        <name>ATP</name>
        <dbReference type="ChEBI" id="CHEBI:30616"/>
    </ligand>
</feature>
<dbReference type="Pfam" id="PF13361">
    <property type="entry name" value="UvrD_C"/>
    <property type="match status" value="1"/>
</dbReference>
<evidence type="ECO:0000256" key="14">
    <source>
        <dbReference type="PROSITE-ProRule" id="PRU00560"/>
    </source>
</evidence>
<dbReference type="GO" id="GO:0005524">
    <property type="term" value="F:ATP binding"/>
    <property type="evidence" value="ECO:0007669"/>
    <property type="project" value="UniProtKB-UniRule"/>
</dbReference>
<keyword evidence="5 13" id="KW-0347">Helicase</keyword>
<organism evidence="17 18">
    <name type="scientific">Streptococcus ferus</name>
    <dbReference type="NCBI Taxonomy" id="1345"/>
    <lineage>
        <taxon>Bacteria</taxon>
        <taxon>Bacillati</taxon>
        <taxon>Bacillota</taxon>
        <taxon>Bacilli</taxon>
        <taxon>Lactobacillales</taxon>
        <taxon>Streptococcaceae</taxon>
        <taxon>Streptococcus</taxon>
    </lineage>
</organism>
<evidence type="ECO:0000256" key="1">
    <source>
        <dbReference type="ARBA" id="ARBA00022722"/>
    </source>
</evidence>
<evidence type="ECO:0000256" key="13">
    <source>
        <dbReference type="HAMAP-Rule" id="MF_01451"/>
    </source>
</evidence>
<dbReference type="InterPro" id="IPR011604">
    <property type="entry name" value="PDDEXK-like_dom_sf"/>
</dbReference>
<comment type="subunit">
    <text evidence="13">Heterodimer of AddA and AddB/RexB.</text>
</comment>
<dbReference type="SUPFAM" id="SSF52980">
    <property type="entry name" value="Restriction endonuclease-like"/>
    <property type="match status" value="1"/>
</dbReference>
<comment type="catalytic activity">
    <reaction evidence="12 13">
        <text>ATP + H2O = ADP + phosphate + H(+)</text>
        <dbReference type="Rhea" id="RHEA:13065"/>
        <dbReference type="ChEBI" id="CHEBI:15377"/>
        <dbReference type="ChEBI" id="CHEBI:15378"/>
        <dbReference type="ChEBI" id="CHEBI:30616"/>
        <dbReference type="ChEBI" id="CHEBI:43474"/>
        <dbReference type="ChEBI" id="CHEBI:456216"/>
        <dbReference type="EC" id="5.6.2.4"/>
    </reaction>
</comment>
<evidence type="ECO:0000256" key="10">
    <source>
        <dbReference type="ARBA" id="ARBA00023235"/>
    </source>
</evidence>
<dbReference type="CDD" id="cd17932">
    <property type="entry name" value="DEXQc_UvrD"/>
    <property type="match status" value="1"/>
</dbReference>
<dbReference type="GO" id="GO:0005829">
    <property type="term" value="C:cytosol"/>
    <property type="evidence" value="ECO:0007669"/>
    <property type="project" value="TreeGrafter"/>
</dbReference>
<dbReference type="RefSeq" id="WP_018029540.1">
    <property type="nucleotide sequence ID" value="NZ_LS483343.1"/>
</dbReference>
<dbReference type="Pfam" id="PF00580">
    <property type="entry name" value="UvrD-helicase"/>
    <property type="match status" value="1"/>
</dbReference>
<feature type="domain" description="UvrD-like helicase ATP-binding" evidence="15">
    <location>
        <begin position="26"/>
        <end position="482"/>
    </location>
</feature>
<dbReference type="InterPro" id="IPR027417">
    <property type="entry name" value="P-loop_NTPase"/>
</dbReference>
<keyword evidence="9 13" id="KW-0234">DNA repair</keyword>
<dbReference type="GO" id="GO:0016887">
    <property type="term" value="F:ATP hydrolysis activity"/>
    <property type="evidence" value="ECO:0007669"/>
    <property type="project" value="RHEA"/>
</dbReference>
<feature type="domain" description="UvrD-like helicase C-terminal" evidence="16">
    <location>
        <begin position="511"/>
        <end position="798"/>
    </location>
</feature>
<dbReference type="Pfam" id="PF12705">
    <property type="entry name" value="PDDEXK_1"/>
    <property type="match status" value="1"/>
</dbReference>
<dbReference type="PROSITE" id="PS51217">
    <property type="entry name" value="UVRD_HELICASE_CTER"/>
    <property type="match status" value="1"/>
</dbReference>